<comment type="caution">
    <text evidence="2">The sequence shown here is derived from an EMBL/GenBank/DDBJ whole genome shotgun (WGS) entry which is preliminary data.</text>
</comment>
<dbReference type="EMBL" id="ML996082">
    <property type="protein sequence ID" value="KAF2156345.1"/>
    <property type="molecule type" value="Genomic_DNA"/>
</dbReference>
<keyword evidence="1" id="KW-0472">Membrane</keyword>
<dbReference type="Proteomes" id="UP000799439">
    <property type="component" value="Unassembled WGS sequence"/>
</dbReference>
<dbReference type="AlphaFoldDB" id="A0A9P4MIU1"/>
<protein>
    <submittedName>
        <fullName evidence="2">Uncharacterized protein</fullName>
    </submittedName>
</protein>
<sequence>MATSLVLTHRSSCEVLVVTFSLFMTFLLVVVYDFKFFIDIIWKQTGQNAAGTVTN</sequence>
<evidence type="ECO:0000256" key="1">
    <source>
        <dbReference type="SAM" id="Phobius"/>
    </source>
</evidence>
<reference evidence="2" key="1">
    <citation type="journal article" date="2020" name="Stud. Mycol.">
        <title>101 Dothideomycetes genomes: a test case for predicting lifestyles and emergence of pathogens.</title>
        <authorList>
            <person name="Haridas S."/>
            <person name="Albert R."/>
            <person name="Binder M."/>
            <person name="Bloem J."/>
            <person name="Labutti K."/>
            <person name="Salamov A."/>
            <person name="Andreopoulos B."/>
            <person name="Baker S."/>
            <person name="Barry K."/>
            <person name="Bills G."/>
            <person name="Bluhm B."/>
            <person name="Cannon C."/>
            <person name="Castanera R."/>
            <person name="Culley D."/>
            <person name="Daum C."/>
            <person name="Ezra D."/>
            <person name="Gonzalez J."/>
            <person name="Henrissat B."/>
            <person name="Kuo A."/>
            <person name="Liang C."/>
            <person name="Lipzen A."/>
            <person name="Lutzoni F."/>
            <person name="Magnuson J."/>
            <person name="Mondo S."/>
            <person name="Nolan M."/>
            <person name="Ohm R."/>
            <person name="Pangilinan J."/>
            <person name="Park H.-J."/>
            <person name="Ramirez L."/>
            <person name="Alfaro M."/>
            <person name="Sun H."/>
            <person name="Tritt A."/>
            <person name="Yoshinaga Y."/>
            <person name="Zwiers L.-H."/>
            <person name="Turgeon B."/>
            <person name="Goodwin S."/>
            <person name="Spatafora J."/>
            <person name="Crous P."/>
            <person name="Grigoriev I."/>
        </authorList>
    </citation>
    <scope>NUCLEOTIDE SEQUENCE</scope>
    <source>
        <strain evidence="2">CBS 260.36</strain>
    </source>
</reference>
<evidence type="ECO:0000313" key="3">
    <source>
        <dbReference type="Proteomes" id="UP000799439"/>
    </source>
</evidence>
<organism evidence="2 3">
    <name type="scientific">Myriangium duriaei CBS 260.36</name>
    <dbReference type="NCBI Taxonomy" id="1168546"/>
    <lineage>
        <taxon>Eukaryota</taxon>
        <taxon>Fungi</taxon>
        <taxon>Dikarya</taxon>
        <taxon>Ascomycota</taxon>
        <taxon>Pezizomycotina</taxon>
        <taxon>Dothideomycetes</taxon>
        <taxon>Dothideomycetidae</taxon>
        <taxon>Myriangiales</taxon>
        <taxon>Myriangiaceae</taxon>
        <taxon>Myriangium</taxon>
    </lineage>
</organism>
<proteinExistence type="predicted"/>
<gene>
    <name evidence="2" type="ORF">K461DRAFT_275466</name>
</gene>
<evidence type="ECO:0000313" key="2">
    <source>
        <dbReference type="EMBL" id="KAF2156345.1"/>
    </source>
</evidence>
<keyword evidence="3" id="KW-1185">Reference proteome</keyword>
<feature type="transmembrane region" description="Helical" evidence="1">
    <location>
        <begin position="15"/>
        <end position="34"/>
    </location>
</feature>
<keyword evidence="1" id="KW-1133">Transmembrane helix</keyword>
<name>A0A9P4MIU1_9PEZI</name>
<accession>A0A9P4MIU1</accession>
<keyword evidence="1" id="KW-0812">Transmembrane</keyword>